<proteinExistence type="predicted"/>
<dbReference type="Pfam" id="PF00198">
    <property type="entry name" value="2-oxoacid_dh"/>
    <property type="match status" value="1"/>
</dbReference>
<organism evidence="15 16">
    <name type="scientific">Microbispora maris</name>
    <dbReference type="NCBI Taxonomy" id="3144104"/>
    <lineage>
        <taxon>Bacteria</taxon>
        <taxon>Bacillati</taxon>
        <taxon>Actinomycetota</taxon>
        <taxon>Actinomycetes</taxon>
        <taxon>Streptosporangiales</taxon>
        <taxon>Streptosporangiaceae</taxon>
        <taxon>Microbispora</taxon>
    </lineage>
</organism>
<feature type="domain" description="Transketolase-like pyrimidine-binding" evidence="14">
    <location>
        <begin position="892"/>
        <end position="1085"/>
    </location>
</feature>
<dbReference type="Pfam" id="PF16870">
    <property type="entry name" value="OxoGdeHyase_C"/>
    <property type="match status" value="1"/>
</dbReference>
<sequence>MSSESSRTNPLASFGQNEWLVDELYQKYLEDPESVDQAWWHFFADYNGTAKPAPSKSAGAANGATATAAPEAPAPVTPAPQTAPPKPAPKPTPQAKPEAKAPAPAKQQAPVPAGAVEEKLRGAAARTAANMEASLVVPTATSVRAVPAKLLIDNRIVINNHLSRGRGGKISFTHLIGYAIVQALKSMPEMNYSYGEVDGKPVLVKPEHVGLGLAIDVQKSDGTRQLLVPSIKHAETMDFRQFWTAYEEIVRKARGGKLGVEDFQGTTISLTNPGTIGTVHSVPRLMPGQGTIIGVGAMEYPAEYQGASGETLSRLAISKVMTLTSTYDHRIIQGAQSGDFLRRIHQLLLGAEGFYDEIFESLRIPYEPVRWVQDISATHDDDVAKSARVLELIHAYRVRGHLMADTDPLEYRQRKHPDLDIQSHGLTLWDLEREFPTGGFGGKPLMKLRDILGVLRDSYVRTVGIEYMHIQNPEERAWIQARVERPHAKPSREEQLHILRRLNTAEAFETFLQTKYVGQKRFSLEGGESLIPLLDSVISAAAAENLDEVVIGMAHRGRLNVLANIVGKSYAQVFGEFEGNIDPRSAHGSGDVKYHLGASGDFTAPCGNKISTSVVANPSHLEAVDPVLEGVVRAKQDLLERGEEGFTVLPVLVHGDAAFAGQGVVAETLHLSQLRGYRTGGTVHIVVNNQVGFTTSPASSRSSVYATDVARMIQAPIFHVNGDDPEAVVRVGRLAYEYRQTFRKDVVIDMICYRRRGHNEGDNPAFTQPLMYDLIDAKRSTRKLYTEALIGRGDITVEEAEQALRDYQEQLERAFTETREAAKRPLEPGAVVVPEPDEQIPWSHEDTKTAISDEVVKRVIDTQLNLPEGFTVHPRLAPVIQRRGTMISEDAIDWATGELLAFGSLLIDDHPVRLVGQDSRRGTFGQRHAVLVDRVTGEEHTPLKTFNHDTTKFYVYDSLLSEFAAMGFEYGYSVVRPDALVAWEAQFGDFANGAQSIIDEFISSGEQKWGQRSSVVLLLPHGYEGQGPDHSSGRIERYLQLCAQDNMTVAQPSTPANYFHLLRWQVLSQRRKPLIVFTPKSLLRLKAAASATSEFTTGAFRPVIGDSTVDPSAVRRIVVCSGRIYYDLLARREKDGRNDVALVRLERIYPFPENPLKAELGRYPADADLIWAQDEPVNMGPWPYLSLKMVEKPELLGGRTFRRVSRTPNSSPAVGSHAKHDEELHGILGEIFG</sequence>
<gene>
    <name evidence="15" type="ORF">AAH991_31705</name>
</gene>
<dbReference type="Gene3D" id="3.30.559.10">
    <property type="entry name" value="Chloramphenicol acetyltransferase-like domain"/>
    <property type="match status" value="1"/>
</dbReference>
<evidence type="ECO:0000256" key="2">
    <source>
        <dbReference type="ARBA" id="ARBA00001964"/>
    </source>
</evidence>
<evidence type="ECO:0000256" key="1">
    <source>
        <dbReference type="ARBA" id="ARBA00001946"/>
    </source>
</evidence>
<evidence type="ECO:0000256" key="8">
    <source>
        <dbReference type="ARBA" id="ARBA00023052"/>
    </source>
</evidence>
<dbReference type="EC" id="4.1.1.71" evidence="15"/>
<comment type="pathway">
    <text evidence="3">Carbohydrate metabolism; tricarboxylic acid cycle; succinyl-CoA from 2-oxoglutarate (dehydrogenase route): step 1/1.</text>
</comment>
<keyword evidence="6" id="KW-0460">Magnesium</keyword>
<evidence type="ECO:0000256" key="10">
    <source>
        <dbReference type="ARBA" id="ARBA00051911"/>
    </source>
</evidence>
<evidence type="ECO:0000313" key="15">
    <source>
        <dbReference type="EMBL" id="MEN3539711.1"/>
    </source>
</evidence>
<keyword evidence="16" id="KW-1185">Reference proteome</keyword>
<accession>A0ABV0AZJ4</accession>
<feature type="compositionally biased region" description="Low complexity" evidence="13">
    <location>
        <begin position="50"/>
        <end position="71"/>
    </location>
</feature>
<feature type="compositionally biased region" description="Pro residues" evidence="13">
    <location>
        <begin position="72"/>
        <end position="94"/>
    </location>
</feature>
<dbReference type="GO" id="GO:0008683">
    <property type="term" value="F:2-oxoglutarate decarboxylase activity"/>
    <property type="evidence" value="ECO:0007669"/>
    <property type="project" value="UniProtKB-EC"/>
</dbReference>
<evidence type="ECO:0000313" key="16">
    <source>
        <dbReference type="Proteomes" id="UP001447516"/>
    </source>
</evidence>
<reference evidence="15 16" key="1">
    <citation type="submission" date="2024-05" db="EMBL/GenBank/DDBJ databases">
        <title>Microbispora sp.ZYX-F-249.</title>
        <authorList>
            <person name="Xie H."/>
        </authorList>
    </citation>
    <scope>NUCLEOTIDE SEQUENCE [LARGE SCALE GENOMIC DNA]</scope>
    <source>
        <strain evidence="15 16">ZYX-F-249</strain>
    </source>
</reference>
<dbReference type="Gene3D" id="3.40.50.970">
    <property type="match status" value="1"/>
</dbReference>
<evidence type="ECO:0000256" key="12">
    <source>
        <dbReference type="SAM" id="Coils"/>
    </source>
</evidence>
<dbReference type="NCBIfam" id="TIGR00239">
    <property type="entry name" value="2oxo_dh_E1"/>
    <property type="match status" value="1"/>
</dbReference>
<evidence type="ECO:0000256" key="6">
    <source>
        <dbReference type="ARBA" id="ARBA00022842"/>
    </source>
</evidence>
<feature type="region of interest" description="Disordered" evidence="13">
    <location>
        <begin position="50"/>
        <end position="113"/>
    </location>
</feature>
<dbReference type="NCBIfam" id="NF006914">
    <property type="entry name" value="PRK09404.1"/>
    <property type="match status" value="1"/>
</dbReference>
<evidence type="ECO:0000256" key="4">
    <source>
        <dbReference type="ARBA" id="ARBA00022532"/>
    </source>
</evidence>
<dbReference type="Pfam" id="PF00676">
    <property type="entry name" value="E1_dh"/>
    <property type="match status" value="1"/>
</dbReference>
<dbReference type="InterPro" id="IPR032106">
    <property type="entry name" value="2-oxogl_dehyd_N"/>
</dbReference>
<dbReference type="SMART" id="SM00861">
    <property type="entry name" value="Transket_pyr"/>
    <property type="match status" value="1"/>
</dbReference>
<name>A0ABV0AZJ4_9ACTN</name>
<comment type="cofactor">
    <cofactor evidence="2">
        <name>thiamine diphosphate</name>
        <dbReference type="ChEBI" id="CHEBI:58937"/>
    </cofactor>
</comment>
<feature type="coiled-coil region" evidence="12">
    <location>
        <begin position="797"/>
        <end position="824"/>
    </location>
</feature>
<dbReference type="CDD" id="cd02016">
    <property type="entry name" value="TPP_E1_OGDC_like"/>
    <property type="match status" value="1"/>
</dbReference>
<dbReference type="InterPro" id="IPR029061">
    <property type="entry name" value="THDP-binding"/>
</dbReference>
<dbReference type="InterPro" id="IPR023213">
    <property type="entry name" value="CAT-like_dom_sf"/>
</dbReference>
<evidence type="ECO:0000256" key="11">
    <source>
        <dbReference type="ARBA" id="ARBA00052761"/>
    </source>
</evidence>
<keyword evidence="8" id="KW-0786">Thiamine pyrophosphate</keyword>
<dbReference type="NCBIfam" id="NF008907">
    <property type="entry name" value="PRK12270.1"/>
    <property type="match status" value="1"/>
</dbReference>
<feature type="compositionally biased region" description="Low complexity" evidence="13">
    <location>
        <begin position="95"/>
        <end position="113"/>
    </location>
</feature>
<keyword evidence="7" id="KW-0560">Oxidoreductase</keyword>
<comment type="cofactor">
    <cofactor evidence="1">
        <name>Mg(2+)</name>
        <dbReference type="ChEBI" id="CHEBI:18420"/>
    </cofactor>
</comment>
<dbReference type="SUPFAM" id="SSF52777">
    <property type="entry name" value="CoA-dependent acyltransferases"/>
    <property type="match status" value="1"/>
</dbReference>
<dbReference type="InterPro" id="IPR001078">
    <property type="entry name" value="2-oxoacid_DH_actylTfrase"/>
</dbReference>
<evidence type="ECO:0000256" key="13">
    <source>
        <dbReference type="SAM" id="MobiDB-lite"/>
    </source>
</evidence>
<dbReference type="Gene3D" id="3.40.50.11610">
    <property type="entry name" value="Multifunctional 2-oxoglutarate metabolism enzyme, C-terminal domain"/>
    <property type="match status" value="1"/>
</dbReference>
<evidence type="ECO:0000256" key="7">
    <source>
        <dbReference type="ARBA" id="ARBA00023002"/>
    </source>
</evidence>
<comment type="caution">
    <text evidence="15">The sequence shown here is derived from an EMBL/GenBank/DDBJ whole genome shotgun (WGS) entry which is preliminary data.</text>
</comment>
<protein>
    <submittedName>
        <fullName evidence="15">Multifunctional oxoglutarate decarboxylase/oxoglutarate dehydrogenase thiamine pyrophosphate-binding subunit/dihydrolipoyllysine-residue succinyltransferase subunit</fullName>
        <ecNumber evidence="15">4.1.1.71</ecNumber>
    </submittedName>
</protein>
<dbReference type="EMBL" id="JBDJAW010000037">
    <property type="protein sequence ID" value="MEN3539711.1"/>
    <property type="molecule type" value="Genomic_DNA"/>
</dbReference>
<evidence type="ECO:0000256" key="3">
    <source>
        <dbReference type="ARBA" id="ARBA00004813"/>
    </source>
</evidence>
<dbReference type="Gene3D" id="1.10.287.1150">
    <property type="entry name" value="TPP helical domain"/>
    <property type="match status" value="1"/>
</dbReference>
<dbReference type="InterPro" id="IPR001017">
    <property type="entry name" value="DH_E1"/>
</dbReference>
<dbReference type="PANTHER" id="PTHR23152:SF4">
    <property type="entry name" value="2-OXOADIPATE DEHYDROGENASE COMPLEX COMPONENT E1"/>
    <property type="match status" value="1"/>
</dbReference>
<evidence type="ECO:0000256" key="5">
    <source>
        <dbReference type="ARBA" id="ARBA00022723"/>
    </source>
</evidence>
<dbReference type="InterPro" id="IPR005475">
    <property type="entry name" value="Transketolase-like_Pyr-bd"/>
</dbReference>
<dbReference type="PIRSF" id="PIRSF000157">
    <property type="entry name" value="Oxoglu_dh_E1"/>
    <property type="match status" value="1"/>
</dbReference>
<evidence type="ECO:0000256" key="9">
    <source>
        <dbReference type="ARBA" id="ARBA00023268"/>
    </source>
</evidence>
<dbReference type="SUPFAM" id="SSF52518">
    <property type="entry name" value="Thiamin diphosphate-binding fold (THDP-binding)"/>
    <property type="match status" value="2"/>
</dbReference>
<comment type="catalytic activity">
    <reaction evidence="10">
        <text>N(6)-[(R)-lipoyl]-L-lysyl-[protein] + 2-oxoglutarate + H(+) = N(6)-[(R)-S(8)-succinyldihydrolipoyl]-L-lysyl-[protein] + CO2</text>
        <dbReference type="Rhea" id="RHEA:12188"/>
        <dbReference type="Rhea" id="RHEA-COMP:10474"/>
        <dbReference type="Rhea" id="RHEA-COMP:20092"/>
        <dbReference type="ChEBI" id="CHEBI:15378"/>
        <dbReference type="ChEBI" id="CHEBI:16526"/>
        <dbReference type="ChEBI" id="CHEBI:16810"/>
        <dbReference type="ChEBI" id="CHEBI:83099"/>
        <dbReference type="ChEBI" id="CHEBI:83120"/>
        <dbReference type="EC" id="1.2.4.2"/>
    </reaction>
</comment>
<keyword evidence="9" id="KW-0511">Multifunctional enzyme</keyword>
<comment type="catalytic activity">
    <reaction evidence="11">
        <text>N(6)-[(R)-dihydrolipoyl]-L-lysyl-[protein] + succinyl-CoA = N(6)-[(R)-S(8)-succinyldihydrolipoyl]-L-lysyl-[protein] + CoA</text>
        <dbReference type="Rhea" id="RHEA:15213"/>
        <dbReference type="Rhea" id="RHEA-COMP:10475"/>
        <dbReference type="Rhea" id="RHEA-COMP:20092"/>
        <dbReference type="ChEBI" id="CHEBI:57287"/>
        <dbReference type="ChEBI" id="CHEBI:57292"/>
        <dbReference type="ChEBI" id="CHEBI:83100"/>
        <dbReference type="ChEBI" id="CHEBI:83120"/>
        <dbReference type="EC" id="2.3.1.61"/>
    </reaction>
</comment>
<keyword evidence="15" id="KW-0456">Lyase</keyword>
<dbReference type="InterPro" id="IPR031717">
    <property type="entry name" value="ODO-1/KGD_C"/>
</dbReference>
<keyword evidence="5" id="KW-0479">Metal-binding</keyword>
<dbReference type="Pfam" id="PF16078">
    <property type="entry name" value="2-oxogl_dehyd_N"/>
    <property type="match status" value="1"/>
</dbReference>
<dbReference type="InterPro" id="IPR042179">
    <property type="entry name" value="KGD_C_sf"/>
</dbReference>
<dbReference type="Pfam" id="PF02779">
    <property type="entry name" value="Transket_pyr"/>
    <property type="match status" value="1"/>
</dbReference>
<dbReference type="RefSeq" id="WP_346229598.1">
    <property type="nucleotide sequence ID" value="NZ_JBDJAW010000037.1"/>
</dbReference>
<keyword evidence="4" id="KW-0816">Tricarboxylic acid cycle</keyword>
<evidence type="ECO:0000259" key="14">
    <source>
        <dbReference type="SMART" id="SM00861"/>
    </source>
</evidence>
<dbReference type="InterPro" id="IPR011603">
    <property type="entry name" value="2oxoglutarate_DH_E1"/>
</dbReference>
<dbReference type="Proteomes" id="UP001447516">
    <property type="component" value="Unassembled WGS sequence"/>
</dbReference>
<dbReference type="Gene3D" id="3.40.50.12470">
    <property type="match status" value="1"/>
</dbReference>
<keyword evidence="12" id="KW-0175">Coiled coil</keyword>
<dbReference type="PANTHER" id="PTHR23152">
    <property type="entry name" value="2-OXOGLUTARATE DEHYDROGENASE"/>
    <property type="match status" value="1"/>
</dbReference>